<evidence type="ECO:0000313" key="2">
    <source>
        <dbReference type="EMBL" id="KAJ8965201.1"/>
    </source>
</evidence>
<evidence type="ECO:0000259" key="1">
    <source>
        <dbReference type="Pfam" id="PF17207"/>
    </source>
</evidence>
<dbReference type="Proteomes" id="UP001162164">
    <property type="component" value="Unassembled WGS sequence"/>
</dbReference>
<dbReference type="InterPro" id="IPR012340">
    <property type="entry name" value="NA-bd_OB-fold"/>
</dbReference>
<dbReference type="InterPro" id="IPR033762">
    <property type="entry name" value="MCM_OB"/>
</dbReference>
<proteinExistence type="predicted"/>
<dbReference type="Pfam" id="PF17207">
    <property type="entry name" value="MCM_OB"/>
    <property type="match status" value="1"/>
</dbReference>
<feature type="domain" description="MCM OB" evidence="1">
    <location>
        <begin position="21"/>
        <end position="58"/>
    </location>
</feature>
<dbReference type="Gene3D" id="2.20.28.10">
    <property type="match status" value="1"/>
</dbReference>
<keyword evidence="3" id="KW-1185">Reference proteome</keyword>
<sequence>MKTNYLQKLEIHTLEEPFLNVNCAHIENLITISGMVIRTSNIIPEMREAFFKCIVCQFATDS</sequence>
<name>A0ABQ9IU81_9CUCU</name>
<gene>
    <name evidence="2" type="ORF">NQ317_013353</name>
</gene>
<evidence type="ECO:0000313" key="3">
    <source>
        <dbReference type="Proteomes" id="UP001162164"/>
    </source>
</evidence>
<comment type="caution">
    <text evidence="2">The sequence shown here is derived from an EMBL/GenBank/DDBJ whole genome shotgun (WGS) entry which is preliminary data.</text>
</comment>
<dbReference type="SUPFAM" id="SSF50249">
    <property type="entry name" value="Nucleic acid-binding proteins"/>
    <property type="match status" value="1"/>
</dbReference>
<dbReference type="EMBL" id="JAPWTJ010002655">
    <property type="protein sequence ID" value="KAJ8965201.1"/>
    <property type="molecule type" value="Genomic_DNA"/>
</dbReference>
<organism evidence="2 3">
    <name type="scientific">Molorchus minor</name>
    <dbReference type="NCBI Taxonomy" id="1323400"/>
    <lineage>
        <taxon>Eukaryota</taxon>
        <taxon>Metazoa</taxon>
        <taxon>Ecdysozoa</taxon>
        <taxon>Arthropoda</taxon>
        <taxon>Hexapoda</taxon>
        <taxon>Insecta</taxon>
        <taxon>Pterygota</taxon>
        <taxon>Neoptera</taxon>
        <taxon>Endopterygota</taxon>
        <taxon>Coleoptera</taxon>
        <taxon>Polyphaga</taxon>
        <taxon>Cucujiformia</taxon>
        <taxon>Chrysomeloidea</taxon>
        <taxon>Cerambycidae</taxon>
        <taxon>Lamiinae</taxon>
        <taxon>Monochamini</taxon>
        <taxon>Molorchus</taxon>
    </lineage>
</organism>
<protein>
    <recommendedName>
        <fullName evidence="1">MCM OB domain-containing protein</fullName>
    </recommendedName>
</protein>
<dbReference type="Gene3D" id="2.40.50.140">
    <property type="entry name" value="Nucleic acid-binding proteins"/>
    <property type="match status" value="1"/>
</dbReference>
<accession>A0ABQ9IU81</accession>
<reference evidence="2" key="1">
    <citation type="journal article" date="2023" name="Insect Mol. Biol.">
        <title>Genome sequencing provides insights into the evolution of gene families encoding plant cell wall-degrading enzymes in longhorned beetles.</title>
        <authorList>
            <person name="Shin N.R."/>
            <person name="Okamura Y."/>
            <person name="Kirsch R."/>
            <person name="Pauchet Y."/>
        </authorList>
    </citation>
    <scope>NUCLEOTIDE SEQUENCE</scope>
    <source>
        <strain evidence="2">MMC_N1</strain>
    </source>
</reference>